<evidence type="ECO:0000256" key="4">
    <source>
        <dbReference type="ARBA" id="ARBA00022747"/>
    </source>
</evidence>
<dbReference type="GO" id="GO:0009307">
    <property type="term" value="P:DNA restriction-modification system"/>
    <property type="evidence" value="ECO:0007669"/>
    <property type="project" value="UniProtKB-KW"/>
</dbReference>
<evidence type="ECO:0000256" key="1">
    <source>
        <dbReference type="ARBA" id="ARBA00022603"/>
    </source>
</evidence>
<dbReference type="SUPFAM" id="SSF53335">
    <property type="entry name" value="S-adenosyl-L-methionine-dependent methyltransferases"/>
    <property type="match status" value="1"/>
</dbReference>
<evidence type="ECO:0000256" key="5">
    <source>
        <dbReference type="ARBA" id="ARBA00047422"/>
    </source>
</evidence>
<evidence type="ECO:0000256" key="3">
    <source>
        <dbReference type="ARBA" id="ARBA00022691"/>
    </source>
</evidence>
<dbReference type="GO" id="GO:0032259">
    <property type="term" value="P:methylation"/>
    <property type="evidence" value="ECO:0007669"/>
    <property type="project" value="UniProtKB-KW"/>
</dbReference>
<dbReference type="PANTHER" id="PTHR10629">
    <property type="entry name" value="CYTOSINE-SPECIFIC METHYLTRANSFERASE"/>
    <property type="match status" value="1"/>
</dbReference>
<dbReference type="PANTHER" id="PTHR10629:SF52">
    <property type="entry name" value="DNA (CYTOSINE-5)-METHYLTRANSFERASE 1"/>
    <property type="match status" value="1"/>
</dbReference>
<protein>
    <recommendedName>
        <fullName evidence="8">Cytosine-specific methyltransferase</fullName>
        <ecNumber evidence="8">2.1.1.37</ecNumber>
    </recommendedName>
</protein>
<dbReference type="InterPro" id="IPR001525">
    <property type="entry name" value="C5_MeTfrase"/>
</dbReference>
<dbReference type="Gene3D" id="3.90.120.10">
    <property type="entry name" value="DNA Methylase, subunit A, domain 2"/>
    <property type="match status" value="1"/>
</dbReference>
<proteinExistence type="inferred from homology"/>
<dbReference type="InterPro" id="IPR050390">
    <property type="entry name" value="C5-Methyltransferase"/>
</dbReference>
<dbReference type="NCBIfam" id="TIGR00675">
    <property type="entry name" value="dcm"/>
    <property type="match status" value="1"/>
</dbReference>
<dbReference type="REBASE" id="120238">
    <property type="entry name" value="M.PchAW1ORF14940P"/>
</dbReference>
<keyword evidence="4" id="KW-0680">Restriction system</keyword>
<evidence type="ECO:0000256" key="7">
    <source>
        <dbReference type="RuleBase" id="RU000416"/>
    </source>
</evidence>
<accession>V4QA23</accession>
<organism evidence="9 10">
    <name type="scientific">Stutzerimonas chloritidismutans AW-1</name>
    <dbReference type="NCBI Taxonomy" id="1263865"/>
    <lineage>
        <taxon>Bacteria</taxon>
        <taxon>Pseudomonadati</taxon>
        <taxon>Pseudomonadota</taxon>
        <taxon>Gammaproteobacteria</taxon>
        <taxon>Pseudomonadales</taxon>
        <taxon>Pseudomonadaceae</taxon>
        <taxon>Stutzerimonas</taxon>
    </lineage>
</organism>
<evidence type="ECO:0000256" key="2">
    <source>
        <dbReference type="ARBA" id="ARBA00022679"/>
    </source>
</evidence>
<comment type="caution">
    <text evidence="9">The sequence shown here is derived from an EMBL/GenBank/DDBJ whole genome shotgun (WGS) entry which is preliminary data.</text>
</comment>
<evidence type="ECO:0000313" key="10">
    <source>
        <dbReference type="Proteomes" id="UP000017822"/>
    </source>
</evidence>
<dbReference type="EC" id="2.1.1.37" evidence="8"/>
<dbReference type="Pfam" id="PF00145">
    <property type="entry name" value="DNA_methylase"/>
    <property type="match status" value="1"/>
</dbReference>
<evidence type="ECO:0000313" key="9">
    <source>
        <dbReference type="EMBL" id="ESQ98602.1"/>
    </source>
</evidence>
<evidence type="ECO:0000256" key="8">
    <source>
        <dbReference type="RuleBase" id="RU000417"/>
    </source>
</evidence>
<dbReference type="AlphaFoldDB" id="V4QA23"/>
<dbReference type="GO" id="GO:0003886">
    <property type="term" value="F:DNA (cytosine-5-)-methyltransferase activity"/>
    <property type="evidence" value="ECO:0007669"/>
    <property type="project" value="UniProtKB-EC"/>
</dbReference>
<comment type="similarity">
    <text evidence="6 7">Belongs to the class I-like SAM-binding methyltransferase superfamily. C5-methyltransferase family.</text>
</comment>
<keyword evidence="1 6" id="KW-0489">Methyltransferase</keyword>
<dbReference type="InterPro" id="IPR018117">
    <property type="entry name" value="C5_DNA_meth_AS"/>
</dbReference>
<dbReference type="InterPro" id="IPR029063">
    <property type="entry name" value="SAM-dependent_MTases_sf"/>
</dbReference>
<sequence length="363" mass="39500">MHTILDLFSGCGGLALGSKRAGFKTALAVDVDPILSSSFGVNFPGTRFLQADVATLGKEQLSALLPMGVDGVIGGPPCQAFSGIGKRLPDDPRRDLVNHFFRIIQAVQPAFFMMENVPGLGFPENRPILDNAISTLQGRWVILGPLTLDASDFGAPTKRKRIFVFGFDPKKMDVPSIADLIASQSSRTTVKDAIGDIAGIPVSDAKQWAYDGEKVVSKYAQKLRSPSGYFTGHQLTKHRDETIKRYANVPQGGVDPVGKHKRLDWNGLCPTLRAGTGSDRGSYQSVRPLHPEHNRVISPREAARLQGFPDDFVFHATVWHSFRMIGNSVSPIIAEALLTNIRKCLPQQKIEATVKDTTAPAFA</sequence>
<dbReference type="PROSITE" id="PS51679">
    <property type="entry name" value="SAM_MT_C5"/>
    <property type="match status" value="1"/>
</dbReference>
<keyword evidence="3 6" id="KW-0949">S-adenosyl-L-methionine</keyword>
<dbReference type="EMBL" id="AOFQ01000048">
    <property type="protein sequence ID" value="ESQ98602.1"/>
    <property type="molecule type" value="Genomic_DNA"/>
</dbReference>
<keyword evidence="2 6" id="KW-0808">Transferase</keyword>
<gene>
    <name evidence="9" type="ORF">F753_14940</name>
</gene>
<reference evidence="9 10" key="1">
    <citation type="submission" date="2013-07" db="EMBL/GenBank/DDBJ databases">
        <authorList>
            <person name="Schaap P.J."/>
            <person name="Mehboob F."/>
            <person name="Oosterkamp M.J."/>
            <person name="de Vos W.M."/>
            <person name="Stams A.J.M."/>
            <person name="Koehorst J.J."/>
        </authorList>
    </citation>
    <scope>NUCLEOTIDE SEQUENCE [LARGE SCALE GENOMIC DNA]</scope>
    <source>
        <strain evidence="9 10">AW-1</strain>
    </source>
</reference>
<dbReference type="RefSeq" id="WP_023445834.1">
    <property type="nucleotide sequence ID" value="NZ_AOFQ01000048.1"/>
</dbReference>
<dbReference type="PRINTS" id="PR00105">
    <property type="entry name" value="C5METTRFRASE"/>
</dbReference>
<name>V4QA23_STUCH</name>
<feature type="active site" evidence="6">
    <location>
        <position position="78"/>
    </location>
</feature>
<comment type="catalytic activity">
    <reaction evidence="5 8">
        <text>a 2'-deoxycytidine in DNA + S-adenosyl-L-methionine = a 5-methyl-2'-deoxycytidine in DNA + S-adenosyl-L-homocysteine + H(+)</text>
        <dbReference type="Rhea" id="RHEA:13681"/>
        <dbReference type="Rhea" id="RHEA-COMP:11369"/>
        <dbReference type="Rhea" id="RHEA-COMP:11370"/>
        <dbReference type="ChEBI" id="CHEBI:15378"/>
        <dbReference type="ChEBI" id="CHEBI:57856"/>
        <dbReference type="ChEBI" id="CHEBI:59789"/>
        <dbReference type="ChEBI" id="CHEBI:85452"/>
        <dbReference type="ChEBI" id="CHEBI:85454"/>
        <dbReference type="EC" id="2.1.1.37"/>
    </reaction>
</comment>
<dbReference type="Gene3D" id="3.40.50.150">
    <property type="entry name" value="Vaccinia Virus protein VP39"/>
    <property type="match status" value="1"/>
</dbReference>
<dbReference type="Proteomes" id="UP000017822">
    <property type="component" value="Unassembled WGS sequence"/>
</dbReference>
<evidence type="ECO:0000256" key="6">
    <source>
        <dbReference type="PROSITE-ProRule" id="PRU01016"/>
    </source>
</evidence>
<dbReference type="PROSITE" id="PS00094">
    <property type="entry name" value="C5_MTASE_1"/>
    <property type="match status" value="1"/>
</dbReference>